<comment type="similarity">
    <text evidence="2 11">Belongs to the FPP/GGPP synthase family.</text>
</comment>
<dbReference type="Pfam" id="PF00348">
    <property type="entry name" value="polyprenyl_synt"/>
    <property type="match status" value="1"/>
</dbReference>
<evidence type="ECO:0000256" key="1">
    <source>
        <dbReference type="ARBA" id="ARBA00001946"/>
    </source>
</evidence>
<dbReference type="SUPFAM" id="SSF48576">
    <property type="entry name" value="Terpenoid synthases"/>
    <property type="match status" value="1"/>
</dbReference>
<dbReference type="CDD" id="cd00685">
    <property type="entry name" value="Trans_IPPS_HT"/>
    <property type="match status" value="1"/>
</dbReference>
<dbReference type="GO" id="GO:0004659">
    <property type="term" value="F:prenyltransferase activity"/>
    <property type="evidence" value="ECO:0007669"/>
    <property type="project" value="InterPro"/>
</dbReference>
<evidence type="ECO:0000256" key="10">
    <source>
        <dbReference type="ARBA" id="ARBA00033096"/>
    </source>
</evidence>
<evidence type="ECO:0000313" key="12">
    <source>
        <dbReference type="EMBL" id="KIK18011.1"/>
    </source>
</evidence>
<evidence type="ECO:0000256" key="2">
    <source>
        <dbReference type="ARBA" id="ARBA00006706"/>
    </source>
</evidence>
<dbReference type="PANTHER" id="PTHR12001">
    <property type="entry name" value="GERANYLGERANYL PYROPHOSPHATE SYNTHASE"/>
    <property type="match status" value="1"/>
</dbReference>
<dbReference type="PROSITE" id="PS00444">
    <property type="entry name" value="POLYPRENYL_SYNTHASE_2"/>
    <property type="match status" value="1"/>
</dbReference>
<evidence type="ECO:0000256" key="11">
    <source>
        <dbReference type="RuleBase" id="RU004466"/>
    </source>
</evidence>
<dbReference type="PROSITE" id="PS00723">
    <property type="entry name" value="POLYPRENYL_SYNTHASE_1"/>
    <property type="match status" value="1"/>
</dbReference>
<proteinExistence type="inferred from homology"/>
<organism evidence="12 13">
    <name type="scientific">Pisolithus microcarpus 441</name>
    <dbReference type="NCBI Taxonomy" id="765257"/>
    <lineage>
        <taxon>Eukaryota</taxon>
        <taxon>Fungi</taxon>
        <taxon>Dikarya</taxon>
        <taxon>Basidiomycota</taxon>
        <taxon>Agaricomycotina</taxon>
        <taxon>Agaricomycetes</taxon>
        <taxon>Agaricomycetidae</taxon>
        <taxon>Boletales</taxon>
        <taxon>Sclerodermatineae</taxon>
        <taxon>Pisolithaceae</taxon>
        <taxon>Pisolithus</taxon>
    </lineage>
</organism>
<evidence type="ECO:0000256" key="6">
    <source>
        <dbReference type="ARBA" id="ARBA00032380"/>
    </source>
</evidence>
<dbReference type="EMBL" id="KN833814">
    <property type="protein sequence ID" value="KIK18011.1"/>
    <property type="molecule type" value="Genomic_DNA"/>
</dbReference>
<keyword evidence="11" id="KW-0808">Transferase</keyword>
<evidence type="ECO:0000313" key="13">
    <source>
        <dbReference type="Proteomes" id="UP000054018"/>
    </source>
</evidence>
<dbReference type="PANTHER" id="PTHR12001:SF44">
    <property type="entry name" value="GERANYLGERANYL PYROPHOSPHATE SYNTHASE"/>
    <property type="match status" value="1"/>
</dbReference>
<dbReference type="InterPro" id="IPR008949">
    <property type="entry name" value="Isoprenoid_synthase_dom_sf"/>
</dbReference>
<evidence type="ECO:0000256" key="9">
    <source>
        <dbReference type="ARBA" id="ARBA00032873"/>
    </source>
</evidence>
<gene>
    <name evidence="12" type="ORF">PISMIDRAFT_110252</name>
</gene>
<evidence type="ECO:0000256" key="3">
    <source>
        <dbReference type="ARBA" id="ARBA00022723"/>
    </source>
</evidence>
<keyword evidence="13" id="KW-1185">Reference proteome</keyword>
<evidence type="ECO:0000256" key="8">
    <source>
        <dbReference type="ARBA" id="ARBA00032448"/>
    </source>
</evidence>
<reference evidence="12 13" key="1">
    <citation type="submission" date="2014-04" db="EMBL/GenBank/DDBJ databases">
        <authorList>
            <consortium name="DOE Joint Genome Institute"/>
            <person name="Kuo A."/>
            <person name="Kohler A."/>
            <person name="Costa M.D."/>
            <person name="Nagy L.G."/>
            <person name="Floudas D."/>
            <person name="Copeland A."/>
            <person name="Barry K.W."/>
            <person name="Cichocki N."/>
            <person name="Veneault-Fourrey C."/>
            <person name="LaButti K."/>
            <person name="Lindquist E.A."/>
            <person name="Lipzen A."/>
            <person name="Lundell T."/>
            <person name="Morin E."/>
            <person name="Murat C."/>
            <person name="Sun H."/>
            <person name="Tunlid A."/>
            <person name="Henrissat B."/>
            <person name="Grigoriev I.V."/>
            <person name="Hibbett D.S."/>
            <person name="Martin F."/>
            <person name="Nordberg H.P."/>
            <person name="Cantor M.N."/>
            <person name="Hua S.X."/>
        </authorList>
    </citation>
    <scope>NUCLEOTIDE SEQUENCE [LARGE SCALE GENOMIC DNA]</scope>
    <source>
        <strain evidence="12 13">441</strain>
    </source>
</reference>
<dbReference type="Proteomes" id="UP000054018">
    <property type="component" value="Unassembled WGS sequence"/>
</dbReference>
<dbReference type="GO" id="GO:0008299">
    <property type="term" value="P:isoprenoid biosynthetic process"/>
    <property type="evidence" value="ECO:0007669"/>
    <property type="project" value="InterPro"/>
</dbReference>
<dbReference type="InterPro" id="IPR000092">
    <property type="entry name" value="Polyprenyl_synt"/>
</dbReference>
<name>A0A0C9YMU4_9AGAM</name>
<keyword evidence="3" id="KW-0479">Metal-binding</keyword>
<dbReference type="Gene3D" id="1.10.600.10">
    <property type="entry name" value="Farnesyl Diphosphate Synthase"/>
    <property type="match status" value="1"/>
</dbReference>
<keyword evidence="4" id="KW-0460">Magnesium</keyword>
<evidence type="ECO:0000256" key="4">
    <source>
        <dbReference type="ARBA" id="ARBA00022842"/>
    </source>
</evidence>
<dbReference type="AlphaFoldDB" id="A0A0C9YMU4"/>
<dbReference type="STRING" id="765257.A0A0C9YMU4"/>
<accession>A0A0C9YMU4</accession>
<dbReference type="HOGENOM" id="CLU_014015_6_0_1"/>
<comment type="cofactor">
    <cofactor evidence="1">
        <name>Mg(2+)</name>
        <dbReference type="ChEBI" id="CHEBI:18420"/>
    </cofactor>
</comment>
<evidence type="ECO:0000256" key="5">
    <source>
        <dbReference type="ARBA" id="ARBA00032052"/>
    </source>
</evidence>
<protein>
    <recommendedName>
        <fullName evidence="9">(2E,6E)-farnesyl diphosphate synthase</fullName>
    </recommendedName>
    <alternativeName>
        <fullName evidence="8">Dimethylallyltranstransferase</fullName>
    </alternativeName>
    <alternativeName>
        <fullName evidence="7">Farnesyl diphosphate synthase</fullName>
    </alternativeName>
    <alternativeName>
        <fullName evidence="5">Farnesyltranstransferase</fullName>
    </alternativeName>
    <alternativeName>
        <fullName evidence="10">Geranylgeranyl diphosphate synthase</fullName>
    </alternativeName>
    <alternativeName>
        <fullName evidence="6">Geranyltranstransferase</fullName>
    </alternativeName>
</protein>
<dbReference type="GO" id="GO:0046872">
    <property type="term" value="F:metal ion binding"/>
    <property type="evidence" value="ECO:0007669"/>
    <property type="project" value="UniProtKB-KW"/>
</dbReference>
<evidence type="ECO:0000256" key="7">
    <source>
        <dbReference type="ARBA" id="ARBA00032424"/>
    </source>
</evidence>
<dbReference type="InterPro" id="IPR033749">
    <property type="entry name" value="Polyprenyl_synt_CS"/>
</dbReference>
<sequence>MDCSKYDNLLSYLSVPSPSLSKWATQSESELLEPFSYIASCPSKEIRSQLIAAFNVWLQVPADQLDVITRVVGLLHNASLLVDDIEDNSELRRGRPVAHKIYGVPQTINTANYVYFLAYHELFKMDLYGSVANAYGVVKRSRLDHRLTFILNGQLNFEISACIAQLPSVEELLALHRGQGRELLWRDSLRCPTEDEYLAMVKDKTGGLLRVAIRLMMACATKNTDVNYIPLVDLIGIHFQIRDDYMNLQSPMYTNNKGFAEDLTEGKFSFPIVHGIRQDPNDRQIISVLQKRPKSPTLKNHVVSYLKESTHSFDYSLGVMRSLERQARAEVARLGGNTLLETILDKLRVECVHKESYPPLGK</sequence>
<dbReference type="OrthoDB" id="6921389at2759"/>
<reference evidence="13" key="2">
    <citation type="submission" date="2015-01" db="EMBL/GenBank/DDBJ databases">
        <title>Evolutionary Origins and Diversification of the Mycorrhizal Mutualists.</title>
        <authorList>
            <consortium name="DOE Joint Genome Institute"/>
            <consortium name="Mycorrhizal Genomics Consortium"/>
            <person name="Kohler A."/>
            <person name="Kuo A."/>
            <person name="Nagy L.G."/>
            <person name="Floudas D."/>
            <person name="Copeland A."/>
            <person name="Barry K.W."/>
            <person name="Cichocki N."/>
            <person name="Veneault-Fourrey C."/>
            <person name="LaButti K."/>
            <person name="Lindquist E.A."/>
            <person name="Lipzen A."/>
            <person name="Lundell T."/>
            <person name="Morin E."/>
            <person name="Murat C."/>
            <person name="Riley R."/>
            <person name="Ohm R."/>
            <person name="Sun H."/>
            <person name="Tunlid A."/>
            <person name="Henrissat B."/>
            <person name="Grigoriev I.V."/>
            <person name="Hibbett D.S."/>
            <person name="Martin F."/>
        </authorList>
    </citation>
    <scope>NUCLEOTIDE SEQUENCE [LARGE SCALE GENOMIC DNA]</scope>
    <source>
        <strain evidence="13">441</strain>
    </source>
</reference>